<dbReference type="GO" id="GO:0016301">
    <property type="term" value="F:kinase activity"/>
    <property type="evidence" value="ECO:0007669"/>
    <property type="project" value="UniProtKB-KW"/>
</dbReference>
<keyword evidence="2" id="KW-1185">Reference proteome</keyword>
<dbReference type="Proteomes" id="UP001499841">
    <property type="component" value="Unassembled WGS sequence"/>
</dbReference>
<accession>A0ABP8EXF3</accession>
<name>A0ABP8EXF3_9MICO</name>
<comment type="caution">
    <text evidence="1">The sequence shown here is derived from an EMBL/GenBank/DDBJ whole genome shotgun (WGS) entry which is preliminary data.</text>
</comment>
<reference evidence="2" key="1">
    <citation type="journal article" date="2019" name="Int. J. Syst. Evol. Microbiol.">
        <title>The Global Catalogue of Microorganisms (GCM) 10K type strain sequencing project: providing services to taxonomists for standard genome sequencing and annotation.</title>
        <authorList>
            <consortium name="The Broad Institute Genomics Platform"/>
            <consortium name="The Broad Institute Genome Sequencing Center for Infectious Disease"/>
            <person name="Wu L."/>
            <person name="Ma J."/>
        </authorList>
    </citation>
    <scope>NUCLEOTIDE SEQUENCE [LARGE SCALE GENOMIC DNA]</scope>
    <source>
        <strain evidence="2">JCM 17459</strain>
    </source>
</reference>
<evidence type="ECO:0000313" key="1">
    <source>
        <dbReference type="EMBL" id="GAA4288689.1"/>
    </source>
</evidence>
<keyword evidence="1" id="KW-0808">Transferase</keyword>
<dbReference type="EMBL" id="BAABBA010000016">
    <property type="protein sequence ID" value="GAA4288689.1"/>
    <property type="molecule type" value="Genomic_DNA"/>
</dbReference>
<dbReference type="SUPFAM" id="SSF52540">
    <property type="entry name" value="P-loop containing nucleoside triphosphate hydrolases"/>
    <property type="match status" value="1"/>
</dbReference>
<evidence type="ECO:0000313" key="2">
    <source>
        <dbReference type="Proteomes" id="UP001499841"/>
    </source>
</evidence>
<gene>
    <name evidence="1" type="ORF">GCM10022262_30490</name>
</gene>
<proteinExistence type="predicted"/>
<keyword evidence="1" id="KW-0418">Kinase</keyword>
<sequence length="207" mass="23669">MAPATEQRRHVLERIARGISERAAGTTSFHVAIDGPDAAGKTTFARDLDDVLYPMLPHGVELRRFSADDLIIPLELRRSEQAADPRWVYENVYPLDRIREITIGDPVHEKPGTVVLVDGMSLLRPELEDLWHLRIYLSVPESVTVQRVLDRLNQEDDEPEAVRARYQERYLPALRLYREIADPVSRSEVVIDMRDPDSPVVVRWGGL</sequence>
<dbReference type="InterPro" id="IPR027417">
    <property type="entry name" value="P-loop_NTPase"/>
</dbReference>
<dbReference type="Gene3D" id="3.40.50.300">
    <property type="entry name" value="P-loop containing nucleotide triphosphate hydrolases"/>
    <property type="match status" value="2"/>
</dbReference>
<organism evidence="1 2">
    <name type="scientific">Georgenia daeguensis</name>
    <dbReference type="NCBI Taxonomy" id="908355"/>
    <lineage>
        <taxon>Bacteria</taxon>
        <taxon>Bacillati</taxon>
        <taxon>Actinomycetota</taxon>
        <taxon>Actinomycetes</taxon>
        <taxon>Micrococcales</taxon>
        <taxon>Bogoriellaceae</taxon>
        <taxon>Georgenia</taxon>
    </lineage>
</organism>
<protein>
    <submittedName>
        <fullName evidence="1">Uridine kinase</fullName>
    </submittedName>
</protein>
<dbReference type="RefSeq" id="WP_345042951.1">
    <property type="nucleotide sequence ID" value="NZ_BAABBA010000016.1"/>
</dbReference>